<dbReference type="Proteomes" id="UP000214618">
    <property type="component" value="Chromosome"/>
</dbReference>
<dbReference type="InterPro" id="IPR045087">
    <property type="entry name" value="Cu-oxidase_fam"/>
</dbReference>
<dbReference type="CDD" id="cd13891">
    <property type="entry name" value="CuRO_3_CotA_like"/>
    <property type="match status" value="1"/>
</dbReference>
<evidence type="ECO:0000259" key="2">
    <source>
        <dbReference type="Pfam" id="PF00394"/>
    </source>
</evidence>
<dbReference type="GeneID" id="56471608"/>
<dbReference type="PANTHER" id="PTHR48267">
    <property type="entry name" value="CUPREDOXIN SUPERFAMILY PROTEIN"/>
    <property type="match status" value="1"/>
</dbReference>
<dbReference type="RefSeq" id="WP_063236505.1">
    <property type="nucleotide sequence ID" value="NZ_BCVO01000059.1"/>
</dbReference>
<sequence>MELKKFVDALPIPSIIRPKEIYKGKPLYDVRMIETLHKFHRDLPKTKVWGYNGLVPGPTFNIEKNQPIYVRWTNHLPKKHFLPVDKTIHGASHNPEVRTVVHLHGSPSEPASDGHPEAWFTRKFRQTGPHFMKEIYHYTNRERAAALWYHDHALGITRLNVYAGLAGLYFVRDEQERLLSLPKGKYEVPLMIQDKTFNPDGSLFYPSQPDNPSPNLPYPSIVPSFLGDTITVNGKVWPFLKVEPRKYRFRLLNASNTRTYKFQLSNLRPFYLIGTDGGLLSRRIKVESLDVAPAERIDIIVDFSGLEGQKVILQDGFELENPTGEIMEFKVNKSLSCPDQSRVPSHLSHIDPIPLNKVKKIRRLTLNDSQDEFGRPMLLFDDKEWMDPATETPLLHSVEIWELVNLTPGIHPIHVHLVNFRVLDRYDQNGNLVAPLPADFGLKDTVLVGPGETVRIIMKFQPFSGDYVWHCHRLEHEDHDMMRPLKIISSNLNRHKLN</sequence>
<dbReference type="Gene3D" id="2.60.40.420">
    <property type="entry name" value="Cupredoxins - blue copper proteins"/>
    <property type="match status" value="3"/>
</dbReference>
<dbReference type="CDD" id="cd13844">
    <property type="entry name" value="CuRO_1_BOD_CotA_like"/>
    <property type="match status" value="1"/>
</dbReference>
<reference evidence="5 6" key="1">
    <citation type="submission" date="2016-10" db="EMBL/GenBank/DDBJ databases">
        <title>The whole genome sequencing and assembly of Bacillus simplex DSM 1321 strain.</title>
        <authorList>
            <person name="Park M.-K."/>
            <person name="Lee Y.-J."/>
            <person name="Yi H."/>
            <person name="Bahn Y.-S."/>
            <person name="Kim J.F."/>
            <person name="Lee D.-W."/>
        </authorList>
    </citation>
    <scope>NUCLEOTIDE SEQUENCE [LARGE SCALE GENOMIC DNA]</scope>
    <source>
        <strain evidence="5 6">DSM 1321</strain>
    </source>
</reference>
<feature type="domain" description="Plastocyanin-like" evidence="4">
    <location>
        <begin position="44"/>
        <end position="82"/>
    </location>
</feature>
<dbReference type="PANTHER" id="PTHR48267:SF1">
    <property type="entry name" value="BILIRUBIN OXIDASE"/>
    <property type="match status" value="1"/>
</dbReference>
<protein>
    <submittedName>
        <fullName evidence="5">Copper oxidase</fullName>
    </submittedName>
</protein>
<dbReference type="InterPro" id="IPR011706">
    <property type="entry name" value="Cu-oxidase_C"/>
</dbReference>
<feature type="domain" description="Plastocyanin-like" evidence="3">
    <location>
        <begin position="392"/>
        <end position="486"/>
    </location>
</feature>
<evidence type="ECO:0000256" key="1">
    <source>
        <dbReference type="ARBA" id="ARBA00010609"/>
    </source>
</evidence>
<dbReference type="GO" id="GO:0005507">
    <property type="term" value="F:copper ion binding"/>
    <property type="evidence" value="ECO:0007669"/>
    <property type="project" value="InterPro"/>
</dbReference>
<comment type="similarity">
    <text evidence="1">Belongs to the multicopper oxidase family.</text>
</comment>
<dbReference type="Pfam" id="PF07731">
    <property type="entry name" value="Cu-oxidase_2"/>
    <property type="match status" value="1"/>
</dbReference>
<dbReference type="Pfam" id="PF00394">
    <property type="entry name" value="Cu-oxidase"/>
    <property type="match status" value="1"/>
</dbReference>
<accession>A0A223ECH7</accession>
<feature type="domain" description="Plastocyanin-like" evidence="2">
    <location>
        <begin position="228"/>
        <end position="304"/>
    </location>
</feature>
<evidence type="ECO:0000313" key="5">
    <source>
        <dbReference type="EMBL" id="ASS92952.1"/>
    </source>
</evidence>
<dbReference type="EMBL" id="CP017704">
    <property type="protein sequence ID" value="ASS92952.1"/>
    <property type="molecule type" value="Genomic_DNA"/>
</dbReference>
<dbReference type="SUPFAM" id="SSF49503">
    <property type="entry name" value="Cupredoxins"/>
    <property type="match status" value="3"/>
</dbReference>
<proteinExistence type="inferred from homology"/>
<evidence type="ECO:0000259" key="3">
    <source>
        <dbReference type="Pfam" id="PF07731"/>
    </source>
</evidence>
<dbReference type="InterPro" id="IPR001117">
    <property type="entry name" value="Cu-oxidase_2nd"/>
</dbReference>
<dbReference type="GO" id="GO:0016491">
    <property type="term" value="F:oxidoreductase activity"/>
    <property type="evidence" value="ECO:0007669"/>
    <property type="project" value="InterPro"/>
</dbReference>
<gene>
    <name evidence="5" type="ORF">BS1321_02575</name>
</gene>
<dbReference type="CDD" id="cd13868">
    <property type="entry name" value="CuRO_2_CotA_like"/>
    <property type="match status" value="1"/>
</dbReference>
<feature type="domain" description="Plastocyanin-like" evidence="4">
    <location>
        <begin position="98"/>
        <end position="175"/>
    </location>
</feature>
<evidence type="ECO:0000313" key="6">
    <source>
        <dbReference type="Proteomes" id="UP000214618"/>
    </source>
</evidence>
<evidence type="ECO:0000259" key="4">
    <source>
        <dbReference type="Pfam" id="PF07732"/>
    </source>
</evidence>
<dbReference type="Pfam" id="PF07732">
    <property type="entry name" value="Cu-oxidase_3"/>
    <property type="match status" value="2"/>
</dbReference>
<dbReference type="FunFam" id="2.60.40.420:FF:000087">
    <property type="entry name" value="Spore coat protein A"/>
    <property type="match status" value="1"/>
</dbReference>
<dbReference type="OrthoDB" id="9757546at2"/>
<dbReference type="InterPro" id="IPR011707">
    <property type="entry name" value="Cu-oxidase-like_N"/>
</dbReference>
<dbReference type="InterPro" id="IPR008972">
    <property type="entry name" value="Cupredoxin"/>
</dbReference>
<organism evidence="5 6">
    <name type="scientific">Peribacillus simplex NBRC 15720 = DSM 1321</name>
    <dbReference type="NCBI Taxonomy" id="1349754"/>
    <lineage>
        <taxon>Bacteria</taxon>
        <taxon>Bacillati</taxon>
        <taxon>Bacillota</taxon>
        <taxon>Bacilli</taxon>
        <taxon>Bacillales</taxon>
        <taxon>Bacillaceae</taxon>
        <taxon>Peribacillus</taxon>
    </lineage>
</organism>
<dbReference type="AlphaFoldDB" id="A0A223ECH7"/>
<name>A0A223ECH7_9BACI</name>